<dbReference type="EMBL" id="FQZQ01000045">
    <property type="protein sequence ID" value="SHK60434.1"/>
    <property type="molecule type" value="Genomic_DNA"/>
</dbReference>
<accession>A0A1M6TU42</accession>
<protein>
    <submittedName>
        <fullName evidence="1">Uncharacterized protein</fullName>
    </submittedName>
</protein>
<keyword evidence="2" id="KW-1185">Reference proteome</keyword>
<name>A0A1M6TU42_9RHOB</name>
<gene>
    <name evidence="1" type="ORF">SAMN05444000_1456</name>
</gene>
<proteinExistence type="predicted"/>
<evidence type="ECO:0000313" key="1">
    <source>
        <dbReference type="EMBL" id="SHK60434.1"/>
    </source>
</evidence>
<organism evidence="1 2">
    <name type="scientific">Shimia gijangensis</name>
    <dbReference type="NCBI Taxonomy" id="1470563"/>
    <lineage>
        <taxon>Bacteria</taxon>
        <taxon>Pseudomonadati</taxon>
        <taxon>Pseudomonadota</taxon>
        <taxon>Alphaproteobacteria</taxon>
        <taxon>Rhodobacterales</taxon>
        <taxon>Roseobacteraceae</taxon>
    </lineage>
</organism>
<sequence>MGPLGMNSVQKNFSDNQLEDWVFCLTYNGRLGGRTNQFRYALSVGFSLFDVKEFIALRLQLGAVLIVVSYKRAIADIQPASSNKGQSMIVIPFTNNLTTVL</sequence>
<reference evidence="2" key="1">
    <citation type="submission" date="2016-11" db="EMBL/GenBank/DDBJ databases">
        <authorList>
            <person name="Varghese N."/>
            <person name="Submissions S."/>
        </authorList>
    </citation>
    <scope>NUCLEOTIDE SEQUENCE [LARGE SCALE GENOMIC DNA]</scope>
    <source>
        <strain evidence="2">DSM 100564</strain>
    </source>
</reference>
<dbReference type="Proteomes" id="UP000183982">
    <property type="component" value="Unassembled WGS sequence"/>
</dbReference>
<evidence type="ECO:0000313" key="2">
    <source>
        <dbReference type="Proteomes" id="UP000183982"/>
    </source>
</evidence>
<dbReference type="AlphaFoldDB" id="A0A1M6TU42"/>